<name>A0A0F9HE90_9ZZZZ</name>
<feature type="region of interest" description="Disordered" evidence="1">
    <location>
        <begin position="1"/>
        <end position="95"/>
    </location>
</feature>
<proteinExistence type="predicted"/>
<dbReference type="EMBL" id="LAZR01024973">
    <property type="protein sequence ID" value="KKL73392.1"/>
    <property type="molecule type" value="Genomic_DNA"/>
</dbReference>
<organism evidence="2">
    <name type="scientific">marine sediment metagenome</name>
    <dbReference type="NCBI Taxonomy" id="412755"/>
    <lineage>
        <taxon>unclassified sequences</taxon>
        <taxon>metagenomes</taxon>
        <taxon>ecological metagenomes</taxon>
    </lineage>
</organism>
<evidence type="ECO:0000256" key="1">
    <source>
        <dbReference type="SAM" id="MobiDB-lite"/>
    </source>
</evidence>
<feature type="compositionally biased region" description="Basic residues" evidence="1">
    <location>
        <begin position="70"/>
        <end position="80"/>
    </location>
</feature>
<protein>
    <submittedName>
        <fullName evidence="2">Uncharacterized protein</fullName>
    </submittedName>
</protein>
<accession>A0A0F9HE90</accession>
<gene>
    <name evidence="2" type="ORF">LCGC14_2075340</name>
</gene>
<feature type="compositionally biased region" description="Basic and acidic residues" evidence="1">
    <location>
        <begin position="13"/>
        <end position="24"/>
    </location>
</feature>
<sequence>MSLQAAFRKRLRKGVDTPEFERKHPFAAGTVPRPRPKTQAPKPVFGGSVGDVERQHEHTYGNLPAQSRKVSSRRGKRGGKFKQVPADNPYAGKHKNVQAAVMKAVRMVSKHKDKRGSTAHHRGAAPGAPQGDPSRGKPQNLGGGWYAHTKEVGGKPYYMVENTKTGEVDYPVFYPTGGVGYDRPEVIPSEVRAKLQRLGPPGGGHAAYRQAADKHKNTRRYVPSGQGGDLDVQDPREEGV</sequence>
<evidence type="ECO:0000313" key="2">
    <source>
        <dbReference type="EMBL" id="KKL73392.1"/>
    </source>
</evidence>
<feature type="compositionally biased region" description="Basic residues" evidence="1">
    <location>
        <begin position="111"/>
        <end position="123"/>
    </location>
</feature>
<reference evidence="2" key="1">
    <citation type="journal article" date="2015" name="Nature">
        <title>Complex archaea that bridge the gap between prokaryotes and eukaryotes.</title>
        <authorList>
            <person name="Spang A."/>
            <person name="Saw J.H."/>
            <person name="Jorgensen S.L."/>
            <person name="Zaremba-Niedzwiedzka K."/>
            <person name="Martijn J."/>
            <person name="Lind A.E."/>
            <person name="van Eijk R."/>
            <person name="Schleper C."/>
            <person name="Guy L."/>
            <person name="Ettema T.J."/>
        </authorList>
    </citation>
    <scope>NUCLEOTIDE SEQUENCE</scope>
</reference>
<feature type="region of interest" description="Disordered" evidence="1">
    <location>
        <begin position="196"/>
        <end position="240"/>
    </location>
</feature>
<dbReference type="AlphaFoldDB" id="A0A0F9HE90"/>
<feature type="region of interest" description="Disordered" evidence="1">
    <location>
        <begin position="111"/>
        <end position="147"/>
    </location>
</feature>
<comment type="caution">
    <text evidence="2">The sequence shown here is derived from an EMBL/GenBank/DDBJ whole genome shotgun (WGS) entry which is preliminary data.</text>
</comment>